<accession>A0A9P0GCS6</accession>
<dbReference type="InterPro" id="IPR029070">
    <property type="entry name" value="Chitinase_insertion_sf"/>
</dbReference>
<dbReference type="GO" id="GO:0005576">
    <property type="term" value="C:extracellular region"/>
    <property type="evidence" value="ECO:0007669"/>
    <property type="project" value="TreeGrafter"/>
</dbReference>
<sequence>MNKVLICLYICTISFVNAKPQGSIDLETQQKNIVCYFASWTVYRTGKGTFNVNNIDSSLCTHINFAFVGLNADATIHVLDPWESSDPSGFNGFKNIVALKKNNPNLKVLLSMGGWNEGSAIYSDVASDPVRRRKLAENVLQFLQQWGFDGFDIDWEYPGYRGGNIIIDRDDFTELLRDLSSTLKPNGYLLTAAVSGSVDKIDTAYDVKGINEILDMINVMVYDYHGQDYEMFVGHVSPLYASSLDLQHDKNATSNVKSGMEYWISHGGVAAKLNLGIVTYGRTFTLADPTNYSLYAPTVGGGLVGPYTQQIGILGYNEICEYHLRTNYYWDDEQKVPHRVWGNQWVGFEDKRSIEFKTKFAIDHQLGGVMVWSLDTDDFRNTCRGGAYPLLNAVKKGLYALS</sequence>
<dbReference type="GO" id="GO:0008061">
    <property type="term" value="F:chitin binding"/>
    <property type="evidence" value="ECO:0007669"/>
    <property type="project" value="InterPro"/>
</dbReference>
<keyword evidence="1 4" id="KW-0378">Hydrolase</keyword>
<dbReference type="PANTHER" id="PTHR11177">
    <property type="entry name" value="CHITINASE"/>
    <property type="match status" value="1"/>
</dbReference>
<protein>
    <recommendedName>
        <fullName evidence="7">GH18 domain-containing protein</fullName>
    </recommendedName>
</protein>
<dbReference type="Proteomes" id="UP001153636">
    <property type="component" value="Chromosome 18"/>
</dbReference>
<dbReference type="InterPro" id="IPR001579">
    <property type="entry name" value="Glyco_hydro_18_chit_AS"/>
</dbReference>
<reference evidence="8" key="1">
    <citation type="submission" date="2022-01" db="EMBL/GenBank/DDBJ databases">
        <authorList>
            <person name="King R."/>
        </authorList>
    </citation>
    <scope>NUCLEOTIDE SEQUENCE</scope>
</reference>
<dbReference type="SMART" id="SM00636">
    <property type="entry name" value="Glyco_18"/>
    <property type="match status" value="1"/>
</dbReference>
<evidence type="ECO:0000256" key="2">
    <source>
        <dbReference type="ARBA" id="ARBA00023157"/>
    </source>
</evidence>
<keyword evidence="6" id="KW-0732">Signal</keyword>
<dbReference type="InterPro" id="IPR001223">
    <property type="entry name" value="Glyco_hydro18_cat"/>
</dbReference>
<dbReference type="GO" id="GO:0004568">
    <property type="term" value="F:chitinase activity"/>
    <property type="evidence" value="ECO:0007669"/>
    <property type="project" value="TreeGrafter"/>
</dbReference>
<evidence type="ECO:0000259" key="7">
    <source>
        <dbReference type="PROSITE" id="PS51910"/>
    </source>
</evidence>
<dbReference type="Gene3D" id="3.20.20.80">
    <property type="entry name" value="Glycosidases"/>
    <property type="match status" value="1"/>
</dbReference>
<feature type="chain" id="PRO_5040401458" description="GH18 domain-containing protein" evidence="6">
    <location>
        <begin position="19"/>
        <end position="402"/>
    </location>
</feature>
<dbReference type="GO" id="GO:0006032">
    <property type="term" value="P:chitin catabolic process"/>
    <property type="evidence" value="ECO:0007669"/>
    <property type="project" value="TreeGrafter"/>
</dbReference>
<dbReference type="InterPro" id="IPR050314">
    <property type="entry name" value="Glycosyl_Hydrlase_18"/>
</dbReference>
<dbReference type="InterPro" id="IPR011583">
    <property type="entry name" value="Chitinase_II/V-like_cat"/>
</dbReference>
<evidence type="ECO:0000313" key="8">
    <source>
        <dbReference type="EMBL" id="CAH1104767.1"/>
    </source>
</evidence>
<dbReference type="OrthoDB" id="73875at2759"/>
<dbReference type="FunFam" id="3.10.50.10:FF:000001">
    <property type="entry name" value="Chitinase 3-like 1"/>
    <property type="match status" value="1"/>
</dbReference>
<dbReference type="SUPFAM" id="SSF54556">
    <property type="entry name" value="Chitinase insertion domain"/>
    <property type="match status" value="1"/>
</dbReference>
<feature type="signal peptide" evidence="6">
    <location>
        <begin position="1"/>
        <end position="18"/>
    </location>
</feature>
<proteinExistence type="inferred from homology"/>
<name>A0A9P0GCS6_9CUCU</name>
<keyword evidence="3 4" id="KW-0326">Glycosidase</keyword>
<comment type="similarity">
    <text evidence="5">Belongs to the glycosyl hydrolase 18 family.</text>
</comment>
<dbReference type="SUPFAM" id="SSF51445">
    <property type="entry name" value="(Trans)glycosidases"/>
    <property type="match status" value="1"/>
</dbReference>
<dbReference type="PROSITE" id="PS01095">
    <property type="entry name" value="GH18_1"/>
    <property type="match status" value="1"/>
</dbReference>
<dbReference type="Gene3D" id="3.10.50.10">
    <property type="match status" value="1"/>
</dbReference>
<keyword evidence="9" id="KW-1185">Reference proteome</keyword>
<dbReference type="InterPro" id="IPR017853">
    <property type="entry name" value="GH"/>
</dbReference>
<dbReference type="AlphaFoldDB" id="A0A9P0GCS6"/>
<evidence type="ECO:0000256" key="3">
    <source>
        <dbReference type="ARBA" id="ARBA00023295"/>
    </source>
</evidence>
<evidence type="ECO:0000256" key="5">
    <source>
        <dbReference type="RuleBase" id="RU004453"/>
    </source>
</evidence>
<evidence type="ECO:0000256" key="1">
    <source>
        <dbReference type="ARBA" id="ARBA00022801"/>
    </source>
</evidence>
<evidence type="ECO:0000256" key="4">
    <source>
        <dbReference type="RuleBase" id="RU000489"/>
    </source>
</evidence>
<evidence type="ECO:0000256" key="6">
    <source>
        <dbReference type="SAM" id="SignalP"/>
    </source>
</evidence>
<organism evidence="8 9">
    <name type="scientific">Psylliodes chrysocephalus</name>
    <dbReference type="NCBI Taxonomy" id="3402493"/>
    <lineage>
        <taxon>Eukaryota</taxon>
        <taxon>Metazoa</taxon>
        <taxon>Ecdysozoa</taxon>
        <taxon>Arthropoda</taxon>
        <taxon>Hexapoda</taxon>
        <taxon>Insecta</taxon>
        <taxon>Pterygota</taxon>
        <taxon>Neoptera</taxon>
        <taxon>Endopterygota</taxon>
        <taxon>Coleoptera</taxon>
        <taxon>Polyphaga</taxon>
        <taxon>Cucujiformia</taxon>
        <taxon>Chrysomeloidea</taxon>
        <taxon>Chrysomelidae</taxon>
        <taxon>Galerucinae</taxon>
        <taxon>Alticini</taxon>
        <taxon>Psylliodes</taxon>
    </lineage>
</organism>
<dbReference type="PROSITE" id="PS51910">
    <property type="entry name" value="GH18_2"/>
    <property type="match status" value="1"/>
</dbReference>
<feature type="domain" description="GH18" evidence="7">
    <location>
        <begin position="31"/>
        <end position="401"/>
    </location>
</feature>
<keyword evidence="2" id="KW-1015">Disulfide bond</keyword>
<dbReference type="PANTHER" id="PTHR11177:SF360">
    <property type="entry name" value="CHITINASE 4-RELATED"/>
    <property type="match status" value="1"/>
</dbReference>
<evidence type="ECO:0000313" key="9">
    <source>
        <dbReference type="Proteomes" id="UP001153636"/>
    </source>
</evidence>
<dbReference type="CDD" id="cd02872">
    <property type="entry name" value="GH18_chitolectin_chitotriosidase"/>
    <property type="match status" value="1"/>
</dbReference>
<gene>
    <name evidence="8" type="ORF">PSYICH_LOCUS5636</name>
</gene>
<dbReference type="EMBL" id="OV651830">
    <property type="protein sequence ID" value="CAH1104767.1"/>
    <property type="molecule type" value="Genomic_DNA"/>
</dbReference>
<dbReference type="Pfam" id="PF00704">
    <property type="entry name" value="Glyco_hydro_18"/>
    <property type="match status" value="1"/>
</dbReference>
<dbReference type="GO" id="GO:0005975">
    <property type="term" value="P:carbohydrate metabolic process"/>
    <property type="evidence" value="ECO:0007669"/>
    <property type="project" value="InterPro"/>
</dbReference>